<dbReference type="RefSeq" id="WP_200225307.1">
    <property type="nucleotide sequence ID" value="NZ_NRRT01000001.1"/>
</dbReference>
<evidence type="ECO:0000313" key="2">
    <source>
        <dbReference type="Proteomes" id="UP001041814"/>
    </source>
</evidence>
<dbReference type="EMBL" id="NRRU01000004">
    <property type="protein sequence ID" value="MBK1711549.1"/>
    <property type="molecule type" value="Genomic_DNA"/>
</dbReference>
<keyword evidence="2" id="KW-1185">Reference proteome</keyword>
<dbReference type="Proteomes" id="UP001041814">
    <property type="component" value="Unassembled WGS sequence"/>
</dbReference>
<reference evidence="1" key="1">
    <citation type="submission" date="2017-08" db="EMBL/GenBank/DDBJ databases">
        <authorList>
            <person name="Imhoff J.F."/>
            <person name="Rahn T."/>
            <person name="Kuenzel S."/>
            <person name="Neulinger S.C."/>
        </authorList>
    </citation>
    <scope>NUCLEOTIDE SEQUENCE</scope>
    <source>
        <strain evidence="1">IM 151</strain>
    </source>
</reference>
<sequence>MQLRIRVIALENLVIALLADAPDRQVTLARGMATCISPRAGFTPHPITLRAADEMLSLVDRANRYRRP</sequence>
<name>A0ABS1DNI7_RUBGE</name>
<proteinExistence type="predicted"/>
<organism evidence="1 2">
    <name type="scientific">Rubrivivax gelatinosus</name>
    <name type="common">Rhodocyclus gelatinosus</name>
    <name type="synonym">Rhodopseudomonas gelatinosa</name>
    <dbReference type="NCBI Taxonomy" id="28068"/>
    <lineage>
        <taxon>Bacteria</taxon>
        <taxon>Pseudomonadati</taxon>
        <taxon>Pseudomonadota</taxon>
        <taxon>Betaproteobacteria</taxon>
        <taxon>Burkholderiales</taxon>
        <taxon>Sphaerotilaceae</taxon>
        <taxon>Rubrivivax</taxon>
    </lineage>
</organism>
<accession>A0ABS1DNI7</accession>
<comment type="caution">
    <text evidence="1">The sequence shown here is derived from an EMBL/GenBank/DDBJ whole genome shotgun (WGS) entry which is preliminary data.</text>
</comment>
<reference evidence="1" key="2">
    <citation type="journal article" date="2020" name="Microorganisms">
        <title>Osmotic Adaptation and Compatible Solute Biosynthesis of Phototrophic Bacteria as Revealed from Genome Analyses.</title>
        <authorList>
            <person name="Imhoff J.F."/>
            <person name="Rahn T."/>
            <person name="Kunzel S."/>
            <person name="Keller A."/>
            <person name="Neulinger S.C."/>
        </authorList>
    </citation>
    <scope>NUCLEOTIDE SEQUENCE</scope>
    <source>
        <strain evidence="1">IM 151</strain>
    </source>
</reference>
<protein>
    <submittedName>
        <fullName evidence="1">Uncharacterized protein</fullName>
    </submittedName>
</protein>
<gene>
    <name evidence="1" type="ORF">CKO43_01995</name>
</gene>
<evidence type="ECO:0000313" key="1">
    <source>
        <dbReference type="EMBL" id="MBK1711549.1"/>
    </source>
</evidence>